<dbReference type="RefSeq" id="WP_189488188.1">
    <property type="nucleotide sequence ID" value="NZ_BMZO01000002.1"/>
</dbReference>
<dbReference type="EMBL" id="BMZO01000002">
    <property type="protein sequence ID" value="GHC65614.1"/>
    <property type="molecule type" value="Genomic_DNA"/>
</dbReference>
<comment type="caution">
    <text evidence="2">The sequence shown here is derived from an EMBL/GenBank/DDBJ whole genome shotgun (WGS) entry which is preliminary data.</text>
</comment>
<keyword evidence="1" id="KW-1133">Transmembrane helix</keyword>
<feature type="transmembrane region" description="Helical" evidence="1">
    <location>
        <begin position="105"/>
        <end position="127"/>
    </location>
</feature>
<feature type="transmembrane region" description="Helical" evidence="1">
    <location>
        <begin position="234"/>
        <end position="253"/>
    </location>
</feature>
<accession>A0A8J3GF96</accession>
<keyword evidence="1" id="KW-0812">Transmembrane</keyword>
<evidence type="ECO:0008006" key="4">
    <source>
        <dbReference type="Google" id="ProtNLM"/>
    </source>
</evidence>
<organism evidence="2 3">
    <name type="scientific">Limoniibacter endophyticus</name>
    <dbReference type="NCBI Taxonomy" id="1565040"/>
    <lineage>
        <taxon>Bacteria</taxon>
        <taxon>Pseudomonadati</taxon>
        <taxon>Pseudomonadota</taxon>
        <taxon>Alphaproteobacteria</taxon>
        <taxon>Hyphomicrobiales</taxon>
        <taxon>Bartonellaceae</taxon>
        <taxon>Limoniibacter</taxon>
    </lineage>
</organism>
<feature type="transmembrane region" description="Helical" evidence="1">
    <location>
        <begin position="295"/>
        <end position="313"/>
    </location>
</feature>
<reference evidence="2" key="1">
    <citation type="journal article" date="2014" name="Int. J. Syst. Evol. Microbiol.">
        <title>Complete genome sequence of Corynebacterium casei LMG S-19264T (=DSM 44701T), isolated from a smear-ripened cheese.</title>
        <authorList>
            <consortium name="US DOE Joint Genome Institute (JGI-PGF)"/>
            <person name="Walter F."/>
            <person name="Albersmeier A."/>
            <person name="Kalinowski J."/>
            <person name="Ruckert C."/>
        </authorList>
    </citation>
    <scope>NUCLEOTIDE SEQUENCE</scope>
    <source>
        <strain evidence="2">KCTC 42097</strain>
    </source>
</reference>
<gene>
    <name evidence="2" type="ORF">GCM10010136_08430</name>
</gene>
<name>A0A8J3GF96_9HYPH</name>
<evidence type="ECO:0000313" key="3">
    <source>
        <dbReference type="Proteomes" id="UP000641137"/>
    </source>
</evidence>
<dbReference type="AlphaFoldDB" id="A0A8J3GF96"/>
<protein>
    <recommendedName>
        <fullName evidence="4">DUF4401 domain-containing protein</fullName>
    </recommendedName>
</protein>
<keyword evidence="1" id="KW-0472">Membrane</keyword>
<feature type="transmembrane region" description="Helical" evidence="1">
    <location>
        <begin position="165"/>
        <end position="185"/>
    </location>
</feature>
<reference evidence="2" key="2">
    <citation type="submission" date="2020-09" db="EMBL/GenBank/DDBJ databases">
        <authorList>
            <person name="Sun Q."/>
            <person name="Kim S."/>
        </authorList>
    </citation>
    <scope>NUCLEOTIDE SEQUENCE</scope>
    <source>
        <strain evidence="2">KCTC 42097</strain>
    </source>
</reference>
<keyword evidence="3" id="KW-1185">Reference proteome</keyword>
<feature type="transmembrane region" description="Helical" evidence="1">
    <location>
        <begin position="139"/>
        <end position="158"/>
    </location>
</feature>
<dbReference type="Proteomes" id="UP000641137">
    <property type="component" value="Unassembled WGS sequence"/>
</dbReference>
<sequence>MTDLRNALASAADRNLISHEQARTLEPFLEEKLGPQPETLRAWHDDEWPAVEETEAPRFVRGFHDILITIGVVIGLLGIWGVSGPYGGILASVLLSEILVRRQRLALPAVVLSVLFTLFVSAAGLTLYSVETAGLDEALSRMLAMVLTVPVLLLPYYLRYKTPIALGIILTGIFASVFVAMLKLIDMIYGLPQMVDDHPLAMSSLALVTALALFTLAMRFDLSDRLRVTRRSDVAFWLHLITAPALLGSMLSFTLSPALHDASIETVLYGKEPLLVIAIVACFMGIGVLIDRRAFVTSGLLSLGISIGTLLYNDTAPDFMAYVTMLIVGIIVLTIGIGWQFFRAQALKLLPAKMRDRLPPVRL</sequence>
<evidence type="ECO:0000313" key="2">
    <source>
        <dbReference type="EMBL" id="GHC65614.1"/>
    </source>
</evidence>
<feature type="transmembrane region" description="Helical" evidence="1">
    <location>
        <begin position="66"/>
        <end position="93"/>
    </location>
</feature>
<evidence type="ECO:0000256" key="1">
    <source>
        <dbReference type="SAM" id="Phobius"/>
    </source>
</evidence>
<feature type="transmembrane region" description="Helical" evidence="1">
    <location>
        <begin position="200"/>
        <end position="222"/>
    </location>
</feature>
<feature type="transmembrane region" description="Helical" evidence="1">
    <location>
        <begin position="273"/>
        <end position="290"/>
    </location>
</feature>
<feature type="transmembrane region" description="Helical" evidence="1">
    <location>
        <begin position="319"/>
        <end position="342"/>
    </location>
</feature>
<proteinExistence type="predicted"/>